<accession>A0A5E8C1I3</accession>
<proteinExistence type="inferred from homology"/>
<dbReference type="FunFam" id="1.10.287.370:FF:000001">
    <property type="entry name" value="Prefoldin subunit 3"/>
    <property type="match status" value="1"/>
</dbReference>
<protein>
    <recommendedName>
        <fullName evidence="4">Prefoldin subunit 3</fullName>
    </recommendedName>
</protein>
<comment type="similarity">
    <text evidence="1 4">Belongs to the prefoldin subunit alpha family.</text>
</comment>
<comment type="subunit">
    <text evidence="2 4">Heterohexamer of two PFD-alpha type and four PFD-beta type subunits.</text>
</comment>
<evidence type="ECO:0000256" key="1">
    <source>
        <dbReference type="ARBA" id="ARBA00010048"/>
    </source>
</evidence>
<evidence type="ECO:0000313" key="6">
    <source>
        <dbReference type="EMBL" id="VVT55627.1"/>
    </source>
</evidence>
<name>A0A5E8C1I3_9ASCO</name>
<dbReference type="GO" id="GO:0015631">
    <property type="term" value="F:tubulin binding"/>
    <property type="evidence" value="ECO:0007669"/>
    <property type="project" value="TreeGrafter"/>
</dbReference>
<dbReference type="CDD" id="cd23156">
    <property type="entry name" value="Prefoldin_3"/>
    <property type="match status" value="1"/>
</dbReference>
<evidence type="ECO:0000313" key="7">
    <source>
        <dbReference type="Proteomes" id="UP000398389"/>
    </source>
</evidence>
<keyword evidence="3 4" id="KW-0143">Chaperone</keyword>
<comment type="function">
    <text evidence="4">Binds specifically to cytosolic chaperonin (c-CPN) and transfers target proteins to it. Binds to nascent polypeptide chain and promotes folding in an environment in which there are many competing pathways for nonnative proteins.</text>
</comment>
<evidence type="ECO:0000256" key="5">
    <source>
        <dbReference type="SAM" id="Coils"/>
    </source>
</evidence>
<dbReference type="InterPro" id="IPR016655">
    <property type="entry name" value="PFD3"/>
</dbReference>
<sequence length="196" mass="22598">MATTIAPASNTLKNFFDITKTNPRGIPQAPFVEKVENFVKSSDDVQLVLSKFEDMIQKYKHVQTSTTQRVANLQVKIPDIEKTLDMVRFLESKKDSDKVITTNYGLNDSLYTKAEIAPTNVVYLWLGANVMLEYTIDEAVTLLNQRLNVAQKSLKSCEEDLEFLRENITTVEVNIARVYNWEVQKRREQREEESSR</sequence>
<dbReference type="OrthoDB" id="6375174at2759"/>
<dbReference type="GO" id="GO:0005737">
    <property type="term" value="C:cytoplasm"/>
    <property type="evidence" value="ECO:0007669"/>
    <property type="project" value="TreeGrafter"/>
</dbReference>
<dbReference type="AlphaFoldDB" id="A0A5E8C1I3"/>
<dbReference type="PANTHER" id="PTHR12409:SF0">
    <property type="entry name" value="PREFOLDIN SUBUNIT 3"/>
    <property type="match status" value="1"/>
</dbReference>
<dbReference type="GO" id="GO:0016272">
    <property type="term" value="C:prefoldin complex"/>
    <property type="evidence" value="ECO:0007669"/>
    <property type="project" value="UniProtKB-UniRule"/>
</dbReference>
<dbReference type="PIRSF" id="PIRSF016396">
    <property type="entry name" value="Prefoldin_subunit_3"/>
    <property type="match status" value="1"/>
</dbReference>
<dbReference type="InterPro" id="IPR004127">
    <property type="entry name" value="Prefoldin_subunit_alpha"/>
</dbReference>
<organism evidence="6 7">
    <name type="scientific">Magnusiomyces paraingens</name>
    <dbReference type="NCBI Taxonomy" id="2606893"/>
    <lineage>
        <taxon>Eukaryota</taxon>
        <taxon>Fungi</taxon>
        <taxon>Dikarya</taxon>
        <taxon>Ascomycota</taxon>
        <taxon>Saccharomycotina</taxon>
        <taxon>Dipodascomycetes</taxon>
        <taxon>Dipodascales</taxon>
        <taxon>Dipodascaceae</taxon>
        <taxon>Magnusiomyces</taxon>
    </lineage>
</organism>
<dbReference type="Gene3D" id="1.10.287.370">
    <property type="match status" value="1"/>
</dbReference>
<keyword evidence="5" id="KW-0175">Coiled coil</keyword>
<evidence type="ECO:0000256" key="4">
    <source>
        <dbReference type="PIRNR" id="PIRNR016396"/>
    </source>
</evidence>
<dbReference type="Proteomes" id="UP000398389">
    <property type="component" value="Unassembled WGS sequence"/>
</dbReference>
<dbReference type="Pfam" id="PF02996">
    <property type="entry name" value="Prefoldin"/>
    <property type="match status" value="1"/>
</dbReference>
<evidence type="ECO:0000256" key="3">
    <source>
        <dbReference type="ARBA" id="ARBA00023186"/>
    </source>
</evidence>
<dbReference type="InterPro" id="IPR009053">
    <property type="entry name" value="Prefoldin"/>
</dbReference>
<dbReference type="GO" id="GO:0006457">
    <property type="term" value="P:protein folding"/>
    <property type="evidence" value="ECO:0007669"/>
    <property type="project" value="UniProtKB-UniRule"/>
</dbReference>
<dbReference type="GO" id="GO:0007017">
    <property type="term" value="P:microtubule-based process"/>
    <property type="evidence" value="ECO:0007669"/>
    <property type="project" value="TreeGrafter"/>
</dbReference>
<dbReference type="GO" id="GO:0007021">
    <property type="term" value="P:tubulin complex assembly"/>
    <property type="evidence" value="ECO:0007669"/>
    <property type="project" value="TreeGrafter"/>
</dbReference>
<dbReference type="EMBL" id="CABVLU010000003">
    <property type="protein sequence ID" value="VVT55627.1"/>
    <property type="molecule type" value="Genomic_DNA"/>
</dbReference>
<feature type="coiled-coil region" evidence="5">
    <location>
        <begin position="140"/>
        <end position="174"/>
    </location>
</feature>
<reference evidence="6 7" key="1">
    <citation type="submission" date="2019-09" db="EMBL/GenBank/DDBJ databases">
        <authorList>
            <person name="Brejova B."/>
        </authorList>
    </citation>
    <scope>NUCLEOTIDE SEQUENCE [LARGE SCALE GENOMIC DNA]</scope>
</reference>
<dbReference type="PANTHER" id="PTHR12409">
    <property type="entry name" value="PREFOLDIN SUBUNIT 3"/>
    <property type="match status" value="1"/>
</dbReference>
<evidence type="ECO:0000256" key="2">
    <source>
        <dbReference type="ARBA" id="ARBA00011695"/>
    </source>
</evidence>
<gene>
    <name evidence="6" type="ORF">SAPINGB_P004672</name>
</gene>
<dbReference type="GeneID" id="43583487"/>
<dbReference type="RefSeq" id="XP_031855278.1">
    <property type="nucleotide sequence ID" value="XM_031999387.1"/>
</dbReference>
<keyword evidence="7" id="KW-1185">Reference proteome</keyword>
<dbReference type="SUPFAM" id="SSF46579">
    <property type="entry name" value="Prefoldin"/>
    <property type="match status" value="1"/>
</dbReference>